<proteinExistence type="predicted"/>
<gene>
    <name evidence="2" type="ORF">V6N12_062390</name>
</gene>
<keyword evidence="3" id="KW-1185">Reference proteome</keyword>
<evidence type="ECO:0000256" key="1">
    <source>
        <dbReference type="SAM" id="MobiDB-lite"/>
    </source>
</evidence>
<accession>A0ABR2F8Q4</accession>
<protein>
    <submittedName>
        <fullName evidence="2">Uncharacterized protein</fullName>
    </submittedName>
</protein>
<feature type="region of interest" description="Disordered" evidence="1">
    <location>
        <begin position="1"/>
        <end position="79"/>
    </location>
</feature>
<reference evidence="2 3" key="1">
    <citation type="journal article" date="2024" name="G3 (Bethesda)">
        <title>Genome assembly of Hibiscus sabdariffa L. provides insights into metabolisms of medicinal natural products.</title>
        <authorList>
            <person name="Kim T."/>
        </authorList>
    </citation>
    <scope>NUCLEOTIDE SEQUENCE [LARGE SCALE GENOMIC DNA]</scope>
    <source>
        <strain evidence="2">TK-2024</strain>
        <tissue evidence="2">Old leaves</tissue>
    </source>
</reference>
<name>A0ABR2F8Q4_9ROSI</name>
<sequence length="79" mass="8501">MHAKVSTTSMQGSHRLGQTPSPAGVDHPCSVNLHRSRLGHARSPPRSRSPRRHLQGSVMLGQTLGQTPSAGTSQIRLEK</sequence>
<feature type="compositionally biased region" description="Polar residues" evidence="1">
    <location>
        <begin position="63"/>
        <end position="79"/>
    </location>
</feature>
<dbReference type="Proteomes" id="UP001472677">
    <property type="component" value="Unassembled WGS sequence"/>
</dbReference>
<evidence type="ECO:0000313" key="3">
    <source>
        <dbReference type="Proteomes" id="UP001472677"/>
    </source>
</evidence>
<evidence type="ECO:0000313" key="2">
    <source>
        <dbReference type="EMBL" id="KAK8574703.1"/>
    </source>
</evidence>
<feature type="compositionally biased region" description="Basic residues" evidence="1">
    <location>
        <begin position="34"/>
        <end position="54"/>
    </location>
</feature>
<dbReference type="EMBL" id="JBBPBM010000007">
    <property type="protein sequence ID" value="KAK8574703.1"/>
    <property type="molecule type" value="Genomic_DNA"/>
</dbReference>
<feature type="compositionally biased region" description="Polar residues" evidence="1">
    <location>
        <begin position="1"/>
        <end position="21"/>
    </location>
</feature>
<organism evidence="2 3">
    <name type="scientific">Hibiscus sabdariffa</name>
    <name type="common">roselle</name>
    <dbReference type="NCBI Taxonomy" id="183260"/>
    <lineage>
        <taxon>Eukaryota</taxon>
        <taxon>Viridiplantae</taxon>
        <taxon>Streptophyta</taxon>
        <taxon>Embryophyta</taxon>
        <taxon>Tracheophyta</taxon>
        <taxon>Spermatophyta</taxon>
        <taxon>Magnoliopsida</taxon>
        <taxon>eudicotyledons</taxon>
        <taxon>Gunneridae</taxon>
        <taxon>Pentapetalae</taxon>
        <taxon>rosids</taxon>
        <taxon>malvids</taxon>
        <taxon>Malvales</taxon>
        <taxon>Malvaceae</taxon>
        <taxon>Malvoideae</taxon>
        <taxon>Hibiscus</taxon>
    </lineage>
</organism>
<comment type="caution">
    <text evidence="2">The sequence shown here is derived from an EMBL/GenBank/DDBJ whole genome shotgun (WGS) entry which is preliminary data.</text>
</comment>